<dbReference type="Proteomes" id="UP001164743">
    <property type="component" value="Chromosome 16A"/>
</dbReference>
<proteinExistence type="predicted"/>
<dbReference type="RefSeq" id="XP_053027867.1">
    <property type="nucleotide sequence ID" value="XM_053163887.1"/>
</dbReference>
<dbReference type="GeneID" id="77804782"/>
<protein>
    <submittedName>
        <fullName evidence="1">Uncharacterized protein</fullName>
    </submittedName>
</protein>
<name>A0ABY7D7Q0_9BASI</name>
<dbReference type="EMBL" id="CP110436">
    <property type="protein sequence ID" value="WAQ92312.1"/>
    <property type="molecule type" value="Genomic_DNA"/>
</dbReference>
<evidence type="ECO:0000313" key="2">
    <source>
        <dbReference type="Proteomes" id="UP001164743"/>
    </source>
</evidence>
<gene>
    <name evidence="1" type="ORF">PtA15_16A218</name>
</gene>
<reference evidence="1" key="1">
    <citation type="submission" date="2022-10" db="EMBL/GenBank/DDBJ databases">
        <title>Puccinia triticina Genome sequencing and assembly.</title>
        <authorList>
            <person name="Li C."/>
        </authorList>
    </citation>
    <scope>NUCLEOTIDE SEQUENCE</scope>
    <source>
        <strain evidence="1">Pt15</strain>
    </source>
</reference>
<sequence>MYADLGVDDVASDLADRFLVMPQDDRNAMIFLIFATLRGRLDSTRGSHCATPAGKAPPDFPLSQADRVRIFEFLPLVKEIRCRAAREAMMISNVESYSRDRRETSVFGLVMASLEDWHDAYTAGKMPLSLFIQSSIQQLKCVFYKGGGVDYRSPLVTTLFGCFPSPLCIC</sequence>
<accession>A0ABY7D7Q0</accession>
<keyword evidence="2" id="KW-1185">Reference proteome</keyword>
<organism evidence="1 2">
    <name type="scientific">Puccinia triticina</name>
    <dbReference type="NCBI Taxonomy" id="208348"/>
    <lineage>
        <taxon>Eukaryota</taxon>
        <taxon>Fungi</taxon>
        <taxon>Dikarya</taxon>
        <taxon>Basidiomycota</taxon>
        <taxon>Pucciniomycotina</taxon>
        <taxon>Pucciniomycetes</taxon>
        <taxon>Pucciniales</taxon>
        <taxon>Pucciniaceae</taxon>
        <taxon>Puccinia</taxon>
    </lineage>
</organism>
<evidence type="ECO:0000313" key="1">
    <source>
        <dbReference type="EMBL" id="WAQ92312.1"/>
    </source>
</evidence>